<evidence type="ECO:0000256" key="2">
    <source>
        <dbReference type="ARBA" id="ARBA00023125"/>
    </source>
</evidence>
<dbReference type="Pfam" id="PF02311">
    <property type="entry name" value="AraC_binding"/>
    <property type="match status" value="1"/>
</dbReference>
<dbReference type="PROSITE" id="PS01124">
    <property type="entry name" value="HTH_ARAC_FAMILY_2"/>
    <property type="match status" value="1"/>
</dbReference>
<dbReference type="InterPro" id="IPR014710">
    <property type="entry name" value="RmlC-like_jellyroll"/>
</dbReference>
<dbReference type="PANTHER" id="PTHR43280">
    <property type="entry name" value="ARAC-FAMILY TRANSCRIPTIONAL REGULATOR"/>
    <property type="match status" value="1"/>
</dbReference>
<dbReference type="GO" id="GO:0043565">
    <property type="term" value="F:sequence-specific DNA binding"/>
    <property type="evidence" value="ECO:0007669"/>
    <property type="project" value="InterPro"/>
</dbReference>
<dbReference type="InterPro" id="IPR009057">
    <property type="entry name" value="Homeodomain-like_sf"/>
</dbReference>
<dbReference type="InterPro" id="IPR001387">
    <property type="entry name" value="Cro/C1-type_HTH"/>
</dbReference>
<evidence type="ECO:0000256" key="1">
    <source>
        <dbReference type="ARBA" id="ARBA00023015"/>
    </source>
</evidence>
<dbReference type="EMBL" id="QXQA01000011">
    <property type="protein sequence ID" value="RIX51301.1"/>
    <property type="molecule type" value="Genomic_DNA"/>
</dbReference>
<keyword evidence="7" id="KW-1185">Reference proteome</keyword>
<reference evidence="6 7" key="1">
    <citation type="submission" date="2018-09" db="EMBL/GenBank/DDBJ databases">
        <title>Paenibacillus aracenensis nov. sp. isolated from a cave in southern Spain.</title>
        <authorList>
            <person name="Jurado V."/>
            <person name="Gutierrez-Patricio S."/>
            <person name="Gonzalez-Pimentel J.L."/>
            <person name="Miller A.Z."/>
            <person name="Laiz L."/>
            <person name="Saiz-Jimenez C."/>
        </authorList>
    </citation>
    <scope>NUCLEOTIDE SEQUENCE [LARGE SCALE GENOMIC DNA]</scope>
    <source>
        <strain evidence="6 7">DSM 22867</strain>
    </source>
</reference>
<dbReference type="AlphaFoldDB" id="A0A3A1UV30"/>
<evidence type="ECO:0000313" key="6">
    <source>
        <dbReference type="EMBL" id="RIX51301.1"/>
    </source>
</evidence>
<dbReference type="Gene3D" id="2.60.120.10">
    <property type="entry name" value="Jelly Rolls"/>
    <property type="match status" value="1"/>
</dbReference>
<keyword evidence="1" id="KW-0805">Transcription regulation</keyword>
<evidence type="ECO:0000313" key="7">
    <source>
        <dbReference type="Proteomes" id="UP000266482"/>
    </source>
</evidence>
<keyword evidence="2" id="KW-0238">DNA-binding</keyword>
<dbReference type="PANTHER" id="PTHR43280:SF2">
    <property type="entry name" value="HTH-TYPE TRANSCRIPTIONAL REGULATOR EXSA"/>
    <property type="match status" value="1"/>
</dbReference>
<dbReference type="PROSITE" id="PS00041">
    <property type="entry name" value="HTH_ARAC_FAMILY_1"/>
    <property type="match status" value="1"/>
</dbReference>
<proteinExistence type="predicted"/>
<accession>A0A3A1UV30</accession>
<dbReference type="Proteomes" id="UP000266482">
    <property type="component" value="Unassembled WGS sequence"/>
</dbReference>
<dbReference type="SUPFAM" id="SSF46689">
    <property type="entry name" value="Homeodomain-like"/>
    <property type="match status" value="2"/>
</dbReference>
<evidence type="ECO:0000256" key="3">
    <source>
        <dbReference type="ARBA" id="ARBA00023163"/>
    </source>
</evidence>
<name>A0A3A1UV30_9BACL</name>
<dbReference type="PROSITE" id="PS50943">
    <property type="entry name" value="HTH_CROC1"/>
    <property type="match status" value="1"/>
</dbReference>
<dbReference type="Gene3D" id="1.10.10.60">
    <property type="entry name" value="Homeodomain-like"/>
    <property type="match status" value="2"/>
</dbReference>
<dbReference type="SUPFAM" id="SSF51215">
    <property type="entry name" value="Regulatory protein AraC"/>
    <property type="match status" value="1"/>
</dbReference>
<keyword evidence="3" id="KW-0804">Transcription</keyword>
<dbReference type="SMART" id="SM00342">
    <property type="entry name" value="HTH_ARAC"/>
    <property type="match status" value="1"/>
</dbReference>
<dbReference type="InterPro" id="IPR018060">
    <property type="entry name" value="HTH_AraC"/>
</dbReference>
<feature type="domain" description="HTH cro/C1-type" evidence="5">
    <location>
        <begin position="197"/>
        <end position="252"/>
    </location>
</feature>
<gene>
    <name evidence="6" type="ORF">D3P08_16905</name>
</gene>
<dbReference type="GO" id="GO:0003700">
    <property type="term" value="F:DNA-binding transcription factor activity"/>
    <property type="evidence" value="ECO:0007669"/>
    <property type="project" value="InterPro"/>
</dbReference>
<evidence type="ECO:0000259" key="4">
    <source>
        <dbReference type="PROSITE" id="PS01124"/>
    </source>
</evidence>
<dbReference type="Pfam" id="PF12833">
    <property type="entry name" value="HTH_18"/>
    <property type="match status" value="1"/>
</dbReference>
<protein>
    <submittedName>
        <fullName evidence="6">AraC family transcriptional regulator</fullName>
    </submittedName>
</protein>
<dbReference type="InterPro" id="IPR018062">
    <property type="entry name" value="HTH_AraC-typ_CS"/>
</dbReference>
<organism evidence="6 7">
    <name type="scientific">Paenibacillus nanensis</name>
    <dbReference type="NCBI Taxonomy" id="393251"/>
    <lineage>
        <taxon>Bacteria</taxon>
        <taxon>Bacillati</taxon>
        <taxon>Bacillota</taxon>
        <taxon>Bacilli</taxon>
        <taxon>Bacillales</taxon>
        <taxon>Paenibacillaceae</taxon>
        <taxon>Paenibacillus</taxon>
    </lineage>
</organism>
<dbReference type="InterPro" id="IPR003313">
    <property type="entry name" value="AraC-bd"/>
</dbReference>
<feature type="domain" description="HTH araC/xylS-type" evidence="4">
    <location>
        <begin position="184"/>
        <end position="282"/>
    </location>
</feature>
<dbReference type="InterPro" id="IPR037923">
    <property type="entry name" value="HTH-like"/>
</dbReference>
<evidence type="ECO:0000259" key="5">
    <source>
        <dbReference type="PROSITE" id="PS50943"/>
    </source>
</evidence>
<comment type="caution">
    <text evidence="6">The sequence shown here is derived from an EMBL/GenBank/DDBJ whole genome shotgun (WGS) entry which is preliminary data.</text>
</comment>
<sequence>MQEYDYEFAEFIYYTPGPLDKEGNLWPVRGGRTTAKPNYRVGPKRIECFSLHFVQEGKVRLRFGGEQAELEEGDLFCLFPERTYHYERIPSDQTLRMSWLALDGSRVSALLALAGLTEEKPFRRKALTANVRRVSERAIDRMAGAGKWDAATAMELQGLVCRLFAELIRDAARAQASEREDWLQECKRYMELHAAEGITVQQVADYAGVHRSYFSQAFTNSAGISPLKYLQKIRMEKAKQLLHATDASITEIALSLGYPNMYAFTRAYKTYYKEPPVPVHASAVKK</sequence>
<dbReference type="OrthoDB" id="2638442at2"/>